<dbReference type="Proteomes" id="UP000247673">
    <property type="component" value="Unassembled WGS sequence"/>
</dbReference>
<comment type="caution">
    <text evidence="2">The sequence shown here is derived from an EMBL/GenBank/DDBJ whole genome shotgun (WGS) entry which is preliminary data.</text>
</comment>
<sequence length="233" mass="27462">MNITILNTAIKQDKKGLFCINDIHKASGNDKSKQPSNWLRLDSTQELIQELEDSSDMRSGQKAIEVINGGNYRGTYVCKELVYAYAMWINARFHLHVIRTFDKVIQQDYQRQRLRELAKVEYKPMTDAIKFEKEHQGKEVKYYHFSNEADLINRIALGMTSAKFKVHHDINKNESIRDYLTPCQIKCITDLQRANTTFIQLGMEFEERKLRLMELFKRNHIIQLFDEQQRIAA</sequence>
<reference evidence="2 3" key="1">
    <citation type="submission" date="2018-05" db="EMBL/GenBank/DDBJ databases">
        <title>Reference genomes for bee gut microbiota database.</title>
        <authorList>
            <person name="Ellegaard K.M."/>
        </authorList>
    </citation>
    <scope>NUCLEOTIDE SEQUENCE [LARGE SCALE GENOMIC DNA]</scope>
    <source>
        <strain evidence="2 3">ESL0172</strain>
    </source>
</reference>
<protein>
    <submittedName>
        <fullName evidence="2">DNA-packaging protein</fullName>
    </submittedName>
</protein>
<gene>
    <name evidence="2" type="ORF">DKK78_03495</name>
</gene>
<accession>A0A2V4DMZ0</accession>
<name>A0A2V4DMZ0_9GAMM</name>
<proteinExistence type="predicted"/>
<dbReference type="Pfam" id="PF04383">
    <property type="entry name" value="KilA-N"/>
    <property type="match status" value="1"/>
</dbReference>
<dbReference type="EMBL" id="QGLO01000004">
    <property type="protein sequence ID" value="PXY91410.1"/>
    <property type="molecule type" value="Genomic_DNA"/>
</dbReference>
<dbReference type="OrthoDB" id="79831at2"/>
<dbReference type="SMART" id="SM01252">
    <property type="entry name" value="KilA-N"/>
    <property type="match status" value="1"/>
</dbReference>
<organism evidence="2 3">
    <name type="scientific">Gilliamella apis</name>
    <dbReference type="NCBI Taxonomy" id="1970738"/>
    <lineage>
        <taxon>Bacteria</taxon>
        <taxon>Pseudomonadati</taxon>
        <taxon>Pseudomonadota</taxon>
        <taxon>Gammaproteobacteria</taxon>
        <taxon>Orbales</taxon>
        <taxon>Orbaceae</taxon>
        <taxon>Gilliamella</taxon>
    </lineage>
</organism>
<dbReference type="PROSITE" id="PS51301">
    <property type="entry name" value="KILA_N"/>
    <property type="match status" value="1"/>
</dbReference>
<keyword evidence="3" id="KW-1185">Reference proteome</keyword>
<dbReference type="AlphaFoldDB" id="A0A2V4DMZ0"/>
<evidence type="ECO:0000313" key="2">
    <source>
        <dbReference type="EMBL" id="PXY91410.1"/>
    </source>
</evidence>
<dbReference type="InterPro" id="IPR017880">
    <property type="entry name" value="KilA_N"/>
</dbReference>
<evidence type="ECO:0000259" key="1">
    <source>
        <dbReference type="PROSITE" id="PS51301"/>
    </source>
</evidence>
<dbReference type="InterPro" id="IPR018004">
    <property type="entry name" value="KilA/APSES_HTH"/>
</dbReference>
<evidence type="ECO:0000313" key="3">
    <source>
        <dbReference type="Proteomes" id="UP000247673"/>
    </source>
</evidence>
<feature type="domain" description="KilA-N" evidence="1">
    <location>
        <begin position="1"/>
        <end position="104"/>
    </location>
</feature>
<dbReference type="RefSeq" id="WP_110447381.1">
    <property type="nucleotide sequence ID" value="NZ_CP132381.1"/>
</dbReference>